<sequence length="306" mass="34249">MADGLLLFLKLLIISLALPKSVAQSIKSARLLDLVIRDYTVRSNEKHFRTGLLHNVRLPTNLSGIEVFSARFRCGSLHRYGANVKEFRLSPGVEIHPCVKRVLLVRQDLGLNFSTIYYDNCELYGYQLYTPILGLLAYNVGKNENPFELKLSSGATPFTVDFRNVGKLVNNTKGLIPLCASFETDGKVTLSNLVSTHLCVATRHGHYSLVIESPSMPVRNKKVSGWKMGVGVSMGGLIGLTLLVLLLTAMLVRVKKRSRMEELERRAYEEEALQVSMVGHVRAPTAHCTRTLPTLEHEFRSNPKHY</sequence>
<feature type="chain" id="PRO_5029846792" evidence="2">
    <location>
        <begin position="24"/>
        <end position="306"/>
    </location>
</feature>
<dbReference type="Pfam" id="PF06697">
    <property type="entry name" value="DUF1191"/>
    <property type="match status" value="1"/>
</dbReference>
<dbReference type="EnsemblPlants" id="Kaladp0022s0122.1.v1.1">
    <property type="protein sequence ID" value="Kaladp0022s0122.1.v1.1.CDS.1"/>
    <property type="gene ID" value="Kaladp0022s0122.v1.1"/>
</dbReference>
<dbReference type="AlphaFoldDB" id="A0A7N0T4V4"/>
<keyword evidence="1" id="KW-1133">Transmembrane helix</keyword>
<dbReference type="PANTHER" id="PTHR33512">
    <property type="entry name" value="PROTEIN, PUTATIVE (DUF1191)-RELATED"/>
    <property type="match status" value="1"/>
</dbReference>
<keyword evidence="1" id="KW-0472">Membrane</keyword>
<keyword evidence="1" id="KW-0812">Transmembrane</keyword>
<dbReference type="PANTHER" id="PTHR33512:SF1">
    <property type="entry name" value="PROTEIN, PUTATIVE (DUF1191)-RELATED"/>
    <property type="match status" value="1"/>
</dbReference>
<evidence type="ECO:0000256" key="1">
    <source>
        <dbReference type="SAM" id="Phobius"/>
    </source>
</evidence>
<evidence type="ECO:0000313" key="3">
    <source>
        <dbReference type="EnsemblPlants" id="Kaladp0022s0122.1.v1.1.CDS.1"/>
    </source>
</evidence>
<dbReference type="OMA" id="NTCHASD"/>
<organism evidence="3 4">
    <name type="scientific">Kalanchoe fedtschenkoi</name>
    <name type="common">Lavender scallops</name>
    <name type="synonym">South American air plant</name>
    <dbReference type="NCBI Taxonomy" id="63787"/>
    <lineage>
        <taxon>Eukaryota</taxon>
        <taxon>Viridiplantae</taxon>
        <taxon>Streptophyta</taxon>
        <taxon>Embryophyta</taxon>
        <taxon>Tracheophyta</taxon>
        <taxon>Spermatophyta</taxon>
        <taxon>Magnoliopsida</taxon>
        <taxon>eudicotyledons</taxon>
        <taxon>Gunneridae</taxon>
        <taxon>Pentapetalae</taxon>
        <taxon>Saxifragales</taxon>
        <taxon>Crassulaceae</taxon>
        <taxon>Kalanchoe</taxon>
    </lineage>
</organism>
<proteinExistence type="predicted"/>
<feature type="signal peptide" evidence="2">
    <location>
        <begin position="1"/>
        <end position="23"/>
    </location>
</feature>
<evidence type="ECO:0000256" key="2">
    <source>
        <dbReference type="SAM" id="SignalP"/>
    </source>
</evidence>
<dbReference type="Proteomes" id="UP000594263">
    <property type="component" value="Unplaced"/>
</dbReference>
<name>A0A7N0T4V4_KALFE</name>
<protein>
    <submittedName>
        <fullName evidence="3">Uncharacterized protein</fullName>
    </submittedName>
</protein>
<reference evidence="3" key="1">
    <citation type="submission" date="2021-01" db="UniProtKB">
        <authorList>
            <consortium name="EnsemblPlants"/>
        </authorList>
    </citation>
    <scope>IDENTIFICATION</scope>
</reference>
<dbReference type="Gramene" id="Kaladp0022s0122.1.v1.1">
    <property type="protein sequence ID" value="Kaladp0022s0122.1.v1.1.CDS.1"/>
    <property type="gene ID" value="Kaladp0022s0122.v1.1"/>
</dbReference>
<evidence type="ECO:0000313" key="4">
    <source>
        <dbReference type="Proteomes" id="UP000594263"/>
    </source>
</evidence>
<dbReference type="InterPro" id="IPR010605">
    <property type="entry name" value="DUF1191"/>
</dbReference>
<dbReference type="GO" id="GO:0016020">
    <property type="term" value="C:membrane"/>
    <property type="evidence" value="ECO:0007669"/>
    <property type="project" value="TreeGrafter"/>
</dbReference>
<keyword evidence="4" id="KW-1185">Reference proteome</keyword>
<keyword evidence="2" id="KW-0732">Signal</keyword>
<accession>A0A7N0T4V4</accession>
<feature type="transmembrane region" description="Helical" evidence="1">
    <location>
        <begin position="228"/>
        <end position="252"/>
    </location>
</feature>